<dbReference type="Proteomes" id="UP000241229">
    <property type="component" value="Unassembled WGS sequence"/>
</dbReference>
<dbReference type="AlphaFoldDB" id="A0A2P7S8J6"/>
<feature type="transmembrane region" description="Helical" evidence="7">
    <location>
        <begin position="145"/>
        <end position="166"/>
    </location>
</feature>
<name>A0A2P7S8J6_9HYPH</name>
<evidence type="ECO:0000256" key="3">
    <source>
        <dbReference type="ARBA" id="ARBA00022475"/>
    </source>
</evidence>
<evidence type="ECO:0000256" key="5">
    <source>
        <dbReference type="ARBA" id="ARBA00022989"/>
    </source>
</evidence>
<sequence length="216" mass="23407">MESLLETTETFIRTHQAWAGLIVGLIAFGESIVLLGLVIPATGLMLVVGGLIGGGLIDPVPVLAGAVVGAVLGDVVSYVIGQWLGPSVVHRWPLRHYRERVARVRLFFRKYGFMAVFFGRFFGPLRCTVPLVAGMMGMEQRRFQAANIASAVIWAPMMLAPGWLTARGAEQFGELGEAHWLGLAALVTVAATLFVVIGGWIARRTTPARRRSSPLR</sequence>
<evidence type="ECO:0000256" key="6">
    <source>
        <dbReference type="ARBA" id="ARBA00023136"/>
    </source>
</evidence>
<evidence type="ECO:0000313" key="9">
    <source>
        <dbReference type="EMBL" id="PSJ58812.1"/>
    </source>
</evidence>
<dbReference type="PANTHER" id="PTHR30353:SF15">
    <property type="entry name" value="INNER MEMBRANE PROTEIN YABI"/>
    <property type="match status" value="1"/>
</dbReference>
<keyword evidence="5 7" id="KW-1133">Transmembrane helix</keyword>
<evidence type="ECO:0000256" key="1">
    <source>
        <dbReference type="ARBA" id="ARBA00004651"/>
    </source>
</evidence>
<dbReference type="InterPro" id="IPR032818">
    <property type="entry name" value="DedA-like"/>
</dbReference>
<comment type="subcellular location">
    <subcellularLocation>
        <location evidence="1 7">Cell membrane</location>
        <topology evidence="1 7">Multi-pass membrane protein</topology>
    </subcellularLocation>
</comment>
<protein>
    <recommendedName>
        <fullName evidence="8">VTT domain-containing protein</fullName>
    </recommendedName>
</protein>
<dbReference type="GO" id="GO:0005886">
    <property type="term" value="C:plasma membrane"/>
    <property type="evidence" value="ECO:0007669"/>
    <property type="project" value="UniProtKB-SubCell"/>
</dbReference>
<dbReference type="PANTHER" id="PTHR30353">
    <property type="entry name" value="INNER MEMBRANE PROTEIN DEDA-RELATED"/>
    <property type="match status" value="1"/>
</dbReference>
<accession>A0A2P7S8J6</accession>
<feature type="transmembrane region" description="Helical" evidence="7">
    <location>
        <begin position="60"/>
        <end position="84"/>
    </location>
</feature>
<evidence type="ECO:0000256" key="4">
    <source>
        <dbReference type="ARBA" id="ARBA00022692"/>
    </source>
</evidence>
<feature type="transmembrane region" description="Helical" evidence="7">
    <location>
        <begin position="178"/>
        <end position="202"/>
    </location>
</feature>
<dbReference type="RefSeq" id="WP_106773037.1">
    <property type="nucleotide sequence ID" value="NZ_PXYK01000013.1"/>
</dbReference>
<organism evidence="9 10">
    <name type="scientific">Kumtagia ephedrae</name>
    <dbReference type="NCBI Taxonomy" id="2116701"/>
    <lineage>
        <taxon>Bacteria</taxon>
        <taxon>Pseudomonadati</taxon>
        <taxon>Pseudomonadota</taxon>
        <taxon>Alphaproteobacteria</taxon>
        <taxon>Hyphomicrobiales</taxon>
        <taxon>Phyllobacteriaceae</taxon>
        <taxon>Kumtagia</taxon>
    </lineage>
</organism>
<dbReference type="OrthoDB" id="9801622at2"/>
<dbReference type="Pfam" id="PF09335">
    <property type="entry name" value="VTT_dom"/>
    <property type="match status" value="1"/>
</dbReference>
<keyword evidence="6 7" id="KW-0472">Membrane</keyword>
<dbReference type="EMBL" id="PXYK01000013">
    <property type="protein sequence ID" value="PSJ58812.1"/>
    <property type="molecule type" value="Genomic_DNA"/>
</dbReference>
<gene>
    <name evidence="9" type="ORF">C7I84_15200</name>
</gene>
<comment type="similarity">
    <text evidence="2 7">Belongs to the DedA family.</text>
</comment>
<evidence type="ECO:0000313" key="10">
    <source>
        <dbReference type="Proteomes" id="UP000241229"/>
    </source>
</evidence>
<keyword evidence="4 7" id="KW-0812">Transmembrane</keyword>
<comment type="caution">
    <text evidence="9">The sequence shown here is derived from an EMBL/GenBank/DDBJ whole genome shotgun (WGS) entry which is preliminary data.</text>
</comment>
<evidence type="ECO:0000256" key="2">
    <source>
        <dbReference type="ARBA" id="ARBA00010792"/>
    </source>
</evidence>
<proteinExistence type="inferred from homology"/>
<feature type="domain" description="VTT" evidence="8">
    <location>
        <begin position="40"/>
        <end position="162"/>
    </location>
</feature>
<reference evidence="9 10" key="1">
    <citation type="submission" date="2018-03" db="EMBL/GenBank/DDBJ databases">
        <title>The draft genome of Mesorhizobium sp. 6GN-30.</title>
        <authorList>
            <person name="Liu L."/>
            <person name="Li L."/>
            <person name="Wang T."/>
            <person name="Zhang X."/>
            <person name="Liang L."/>
        </authorList>
    </citation>
    <scope>NUCLEOTIDE SEQUENCE [LARGE SCALE GENOMIC DNA]</scope>
    <source>
        <strain evidence="9 10">6GN30</strain>
    </source>
</reference>
<evidence type="ECO:0000259" key="8">
    <source>
        <dbReference type="Pfam" id="PF09335"/>
    </source>
</evidence>
<evidence type="ECO:0000256" key="7">
    <source>
        <dbReference type="RuleBase" id="RU367016"/>
    </source>
</evidence>
<dbReference type="InterPro" id="IPR032816">
    <property type="entry name" value="VTT_dom"/>
</dbReference>
<feature type="transmembrane region" description="Helical" evidence="7">
    <location>
        <begin position="20"/>
        <end position="48"/>
    </location>
</feature>
<keyword evidence="3 7" id="KW-1003">Cell membrane</keyword>
<keyword evidence="10" id="KW-1185">Reference proteome</keyword>